<dbReference type="Pfam" id="PF21983">
    <property type="entry name" value="NikA-like"/>
    <property type="match status" value="1"/>
</dbReference>
<dbReference type="RefSeq" id="WP_117777857.1">
    <property type="nucleotide sequence ID" value="NZ_QSBM01000018.1"/>
</dbReference>
<accession>A0A413FAQ2</accession>
<comment type="caution">
    <text evidence="1">The sequence shown here is derived from an EMBL/GenBank/DDBJ whole genome shotgun (WGS) entry which is preliminary data.</text>
</comment>
<organism evidence="1 2">
    <name type="scientific">Enterocloster asparagiformis</name>
    <dbReference type="NCBI Taxonomy" id="333367"/>
    <lineage>
        <taxon>Bacteria</taxon>
        <taxon>Bacillati</taxon>
        <taxon>Bacillota</taxon>
        <taxon>Clostridia</taxon>
        <taxon>Lachnospirales</taxon>
        <taxon>Lachnospiraceae</taxon>
        <taxon>Enterocloster</taxon>
    </lineage>
</organism>
<protein>
    <submittedName>
        <fullName evidence="1">Plasmid mobilization relaxosome protein MobC</fullName>
    </submittedName>
</protein>
<name>A0A413FAQ2_9FIRM</name>
<dbReference type="OrthoDB" id="9804743at2"/>
<proteinExistence type="predicted"/>
<dbReference type="InterPro" id="IPR053842">
    <property type="entry name" value="NikA-like"/>
</dbReference>
<reference evidence="1 2" key="1">
    <citation type="submission" date="2018-08" db="EMBL/GenBank/DDBJ databases">
        <title>A genome reference for cultivated species of the human gut microbiota.</title>
        <authorList>
            <person name="Zou Y."/>
            <person name="Xue W."/>
            <person name="Luo G."/>
        </authorList>
    </citation>
    <scope>NUCLEOTIDE SEQUENCE [LARGE SCALE GENOMIC DNA]</scope>
    <source>
        <strain evidence="1 2">AF04-15</strain>
    </source>
</reference>
<evidence type="ECO:0000313" key="1">
    <source>
        <dbReference type="EMBL" id="RGX25744.1"/>
    </source>
</evidence>
<dbReference type="Proteomes" id="UP000283880">
    <property type="component" value="Unassembled WGS sequence"/>
</dbReference>
<gene>
    <name evidence="1" type="ORF">DWV29_20950</name>
</gene>
<evidence type="ECO:0000313" key="2">
    <source>
        <dbReference type="Proteomes" id="UP000283880"/>
    </source>
</evidence>
<sequence length="112" mass="12713">MANRERNIQLHFMVTPRERQLIAEKMAQLGTKNLGAYLRKQAVDGYIVKLDLGSVRELVGLLRGATNNLNQIARRANETRSLYAADVEDMQARYAELWEAANKILLELAQIS</sequence>
<dbReference type="AlphaFoldDB" id="A0A413FAQ2"/>
<dbReference type="EMBL" id="QSBM01000018">
    <property type="protein sequence ID" value="RGX25744.1"/>
    <property type="molecule type" value="Genomic_DNA"/>
</dbReference>